<evidence type="ECO:0000313" key="3">
    <source>
        <dbReference type="Proteomes" id="UP000199423"/>
    </source>
</evidence>
<protein>
    <recommendedName>
        <fullName evidence="4">GlsB/YeaQ/YmgE family stress response membrane protein</fullName>
    </recommendedName>
</protein>
<keyword evidence="1" id="KW-0472">Membrane</keyword>
<feature type="transmembrane region" description="Helical" evidence="1">
    <location>
        <begin position="56"/>
        <end position="73"/>
    </location>
</feature>
<proteinExistence type="predicted"/>
<dbReference type="RefSeq" id="WP_092868546.1">
    <property type="nucleotide sequence ID" value="NZ_FPCH01000003.1"/>
</dbReference>
<keyword evidence="3" id="KW-1185">Reference proteome</keyword>
<feature type="transmembrane region" description="Helical" evidence="1">
    <location>
        <begin position="30"/>
        <end position="50"/>
    </location>
</feature>
<keyword evidence="1" id="KW-1133">Transmembrane helix</keyword>
<evidence type="ECO:0008006" key="4">
    <source>
        <dbReference type="Google" id="ProtNLM"/>
    </source>
</evidence>
<accession>A0A1I7NR27</accession>
<evidence type="ECO:0000313" key="2">
    <source>
        <dbReference type="EMBL" id="SFV37144.1"/>
    </source>
</evidence>
<feature type="transmembrane region" description="Helical" evidence="1">
    <location>
        <begin position="6"/>
        <end position="23"/>
    </location>
</feature>
<reference evidence="3" key="1">
    <citation type="submission" date="2016-10" db="EMBL/GenBank/DDBJ databases">
        <authorList>
            <person name="Varghese N."/>
            <person name="Submissions S."/>
        </authorList>
    </citation>
    <scope>NUCLEOTIDE SEQUENCE [LARGE SCALE GENOMIC DNA]</scope>
    <source>
        <strain evidence="3">DSM 1565</strain>
    </source>
</reference>
<dbReference type="EMBL" id="FPCH01000003">
    <property type="protein sequence ID" value="SFV37144.1"/>
    <property type="molecule type" value="Genomic_DNA"/>
</dbReference>
<sequence>MGDHFWPAMYPGLIVGILYGLSLRGVFNTVVSALGGLVGAAIAYAGLLAVDLNDGLPSVISLVVAAFAGAYLLTSAAQRVRGPGVKS</sequence>
<gene>
    <name evidence="2" type="ORF">SAMN04488557_3016</name>
</gene>
<dbReference type="Proteomes" id="UP000199423">
    <property type="component" value="Unassembled WGS sequence"/>
</dbReference>
<name>A0A1I7NR27_9HYPH</name>
<keyword evidence="1" id="KW-0812">Transmembrane</keyword>
<dbReference type="STRING" id="51670.SAMN04488557_3016"/>
<organism evidence="2 3">
    <name type="scientific">Hyphomicrobium facile</name>
    <dbReference type="NCBI Taxonomy" id="51670"/>
    <lineage>
        <taxon>Bacteria</taxon>
        <taxon>Pseudomonadati</taxon>
        <taxon>Pseudomonadota</taxon>
        <taxon>Alphaproteobacteria</taxon>
        <taxon>Hyphomicrobiales</taxon>
        <taxon>Hyphomicrobiaceae</taxon>
        <taxon>Hyphomicrobium</taxon>
    </lineage>
</organism>
<evidence type="ECO:0000256" key="1">
    <source>
        <dbReference type="SAM" id="Phobius"/>
    </source>
</evidence>
<dbReference type="OrthoDB" id="7933443at2"/>
<dbReference type="AlphaFoldDB" id="A0A1I7NR27"/>